<evidence type="ECO:0000259" key="10">
    <source>
        <dbReference type="PROSITE" id="PS50262"/>
    </source>
</evidence>
<feature type="transmembrane region" description="Helical" evidence="9">
    <location>
        <begin position="110"/>
        <end position="130"/>
    </location>
</feature>
<dbReference type="GO" id="GO:0004842">
    <property type="term" value="F:ubiquitin-protein transferase activity"/>
    <property type="evidence" value="ECO:0007669"/>
    <property type="project" value="InterPro"/>
</dbReference>
<keyword evidence="5" id="KW-0297">G-protein coupled receptor</keyword>
<name>A0A815Q7B4_9BILA</name>
<sequence length="486" mass="57029">MTTPSEIFLCPITHELMVDPVIDPNGNSYERHAYILYRRIWTVAAVFSRFLSTYNLDFSAQISGLCKVRHFIFFSFSSVSVWIMALATFDRFLISSPLVKYRQFSSFRNAYRMIGVIMLILCVNYANLFYCANIKGKPPSSSCTSITSQACGFYNELSRIMTVAIIPGLIIFIFGLGTIRHLKKLRTAVGTTTTTDRTQSQFRMRKTDRELMRMLIGQIVLIFVSWIPHAAERIYVVITLNEVKTPLRTAQDNLWDQIMWIETTFDSSLSFYVYLFTDETVLKKLDKCISYDRIDCRRYYCEKSSTTLYLIFIGSVMDDKWPIDLEWLKNITEEKQIDLVVTSCAYPDLCVRRLEKKNEKFEHKLPLFQLKLNYMCSTFKNAFPHATMIWFPPLPTIRLDDGKQMDQFKQLITTCFDIACTQNHFEYLKRCQDWINVYTILYLKDECYMSGEALRELTTELGEHMTIKWERNTDIETEPSYKRFKT</sequence>
<dbReference type="InterPro" id="IPR000276">
    <property type="entry name" value="GPCR_Rhodpsn"/>
</dbReference>
<evidence type="ECO:0000313" key="11">
    <source>
        <dbReference type="EMBL" id="CAF1458538.1"/>
    </source>
</evidence>
<dbReference type="CDD" id="cd00637">
    <property type="entry name" value="7tm_classA_rhodopsin-like"/>
    <property type="match status" value="1"/>
</dbReference>
<dbReference type="Pfam" id="PF00001">
    <property type="entry name" value="7tm_1"/>
    <property type="match status" value="1"/>
</dbReference>
<keyword evidence="7" id="KW-0675">Receptor</keyword>
<dbReference type="AlphaFoldDB" id="A0A815Q7B4"/>
<dbReference type="PROSITE" id="PS50262">
    <property type="entry name" value="G_PROTEIN_RECEP_F1_2"/>
    <property type="match status" value="1"/>
</dbReference>
<keyword evidence="2" id="KW-1003">Cell membrane</keyword>
<evidence type="ECO:0000313" key="12">
    <source>
        <dbReference type="Proteomes" id="UP000663845"/>
    </source>
</evidence>
<protein>
    <recommendedName>
        <fullName evidence="10">G-protein coupled receptors family 1 profile domain-containing protein</fullName>
    </recommendedName>
</protein>
<dbReference type="Pfam" id="PF04564">
    <property type="entry name" value="U-box"/>
    <property type="match status" value="1"/>
</dbReference>
<feature type="domain" description="G-protein coupled receptors family 1 profile" evidence="10">
    <location>
        <begin position="1"/>
        <end position="274"/>
    </location>
</feature>
<keyword evidence="8" id="KW-0807">Transducer</keyword>
<accession>A0A815Q7B4</accession>
<evidence type="ECO:0000256" key="5">
    <source>
        <dbReference type="ARBA" id="ARBA00023040"/>
    </source>
</evidence>
<evidence type="ECO:0000256" key="3">
    <source>
        <dbReference type="ARBA" id="ARBA00022692"/>
    </source>
</evidence>
<dbReference type="Gene3D" id="3.30.40.10">
    <property type="entry name" value="Zinc/RING finger domain, C3HC4 (zinc finger)"/>
    <property type="match status" value="1"/>
</dbReference>
<organism evidence="11 12">
    <name type="scientific">Adineta steineri</name>
    <dbReference type="NCBI Taxonomy" id="433720"/>
    <lineage>
        <taxon>Eukaryota</taxon>
        <taxon>Metazoa</taxon>
        <taxon>Spiralia</taxon>
        <taxon>Gnathifera</taxon>
        <taxon>Rotifera</taxon>
        <taxon>Eurotatoria</taxon>
        <taxon>Bdelloidea</taxon>
        <taxon>Adinetida</taxon>
        <taxon>Adinetidae</taxon>
        <taxon>Adineta</taxon>
    </lineage>
</organism>
<dbReference type="Proteomes" id="UP000663845">
    <property type="component" value="Unassembled WGS sequence"/>
</dbReference>
<feature type="transmembrane region" description="Helical" evidence="9">
    <location>
        <begin position="211"/>
        <end position="231"/>
    </location>
</feature>
<dbReference type="GO" id="GO:0005886">
    <property type="term" value="C:plasma membrane"/>
    <property type="evidence" value="ECO:0007669"/>
    <property type="project" value="UniProtKB-SubCell"/>
</dbReference>
<dbReference type="GO" id="GO:0008528">
    <property type="term" value="F:G protein-coupled peptide receptor activity"/>
    <property type="evidence" value="ECO:0007669"/>
    <property type="project" value="TreeGrafter"/>
</dbReference>
<keyword evidence="4 9" id="KW-1133">Transmembrane helix</keyword>
<dbReference type="SUPFAM" id="SSF81321">
    <property type="entry name" value="Family A G protein-coupled receptor-like"/>
    <property type="match status" value="1"/>
</dbReference>
<evidence type="ECO:0000256" key="8">
    <source>
        <dbReference type="ARBA" id="ARBA00023224"/>
    </source>
</evidence>
<keyword evidence="6 9" id="KW-0472">Membrane</keyword>
<dbReference type="EMBL" id="CAJNOG010001614">
    <property type="protein sequence ID" value="CAF1458538.1"/>
    <property type="molecule type" value="Genomic_DNA"/>
</dbReference>
<dbReference type="InterPro" id="IPR013083">
    <property type="entry name" value="Znf_RING/FYVE/PHD"/>
</dbReference>
<dbReference type="SUPFAM" id="SSF57850">
    <property type="entry name" value="RING/U-box"/>
    <property type="match status" value="1"/>
</dbReference>
<dbReference type="InterPro" id="IPR017452">
    <property type="entry name" value="GPCR_Rhodpsn_7TM"/>
</dbReference>
<comment type="caution">
    <text evidence="11">The sequence shown here is derived from an EMBL/GenBank/DDBJ whole genome shotgun (WGS) entry which is preliminary data.</text>
</comment>
<keyword evidence="3 9" id="KW-0812">Transmembrane</keyword>
<feature type="transmembrane region" description="Helical" evidence="9">
    <location>
        <begin position="160"/>
        <end position="179"/>
    </location>
</feature>
<evidence type="ECO:0000256" key="4">
    <source>
        <dbReference type="ARBA" id="ARBA00022989"/>
    </source>
</evidence>
<evidence type="ECO:0000256" key="1">
    <source>
        <dbReference type="ARBA" id="ARBA00004651"/>
    </source>
</evidence>
<reference evidence="11" key="1">
    <citation type="submission" date="2021-02" db="EMBL/GenBank/DDBJ databases">
        <authorList>
            <person name="Nowell W R."/>
        </authorList>
    </citation>
    <scope>NUCLEOTIDE SEQUENCE</scope>
</reference>
<dbReference type="Gene3D" id="1.20.1070.10">
    <property type="entry name" value="Rhodopsin 7-helix transmembrane proteins"/>
    <property type="match status" value="1"/>
</dbReference>
<dbReference type="GO" id="GO:0007218">
    <property type="term" value="P:neuropeptide signaling pathway"/>
    <property type="evidence" value="ECO:0007669"/>
    <property type="project" value="TreeGrafter"/>
</dbReference>
<feature type="transmembrane region" description="Helical" evidence="9">
    <location>
        <begin position="68"/>
        <end position="89"/>
    </location>
</feature>
<proteinExistence type="predicted"/>
<comment type="subcellular location">
    <subcellularLocation>
        <location evidence="1">Cell membrane</location>
        <topology evidence="1">Multi-pass membrane protein</topology>
    </subcellularLocation>
</comment>
<dbReference type="GO" id="GO:0016567">
    <property type="term" value="P:protein ubiquitination"/>
    <property type="evidence" value="ECO:0007669"/>
    <property type="project" value="InterPro"/>
</dbReference>
<evidence type="ECO:0000256" key="6">
    <source>
        <dbReference type="ARBA" id="ARBA00023136"/>
    </source>
</evidence>
<gene>
    <name evidence="11" type="ORF">JYZ213_LOCUS41112</name>
</gene>
<evidence type="ECO:0000256" key="2">
    <source>
        <dbReference type="ARBA" id="ARBA00022475"/>
    </source>
</evidence>
<dbReference type="InterPro" id="IPR003613">
    <property type="entry name" value="Ubox_domain"/>
</dbReference>
<dbReference type="PANTHER" id="PTHR24230:SF75">
    <property type="entry name" value="RELAXIN FAMILY PEPTIDE RECEPTOR 3"/>
    <property type="match status" value="1"/>
</dbReference>
<dbReference type="PANTHER" id="PTHR24230">
    <property type="entry name" value="G-PROTEIN COUPLED RECEPTOR"/>
    <property type="match status" value="1"/>
</dbReference>
<evidence type="ECO:0000256" key="9">
    <source>
        <dbReference type="SAM" id="Phobius"/>
    </source>
</evidence>
<evidence type="ECO:0000256" key="7">
    <source>
        <dbReference type="ARBA" id="ARBA00023170"/>
    </source>
</evidence>